<name>A0A2A2G9B8_9BACT</name>
<dbReference type="Gene3D" id="1.20.1600.10">
    <property type="entry name" value="Outer membrane efflux proteins (OEP)"/>
    <property type="match status" value="1"/>
</dbReference>
<evidence type="ECO:0000313" key="9">
    <source>
        <dbReference type="EMBL" id="PAU93412.1"/>
    </source>
</evidence>
<keyword evidence="6" id="KW-0472">Membrane</keyword>
<dbReference type="AlphaFoldDB" id="A0A2A2G9B8"/>
<accession>A0A2A2G9B8</accession>
<evidence type="ECO:0008006" key="11">
    <source>
        <dbReference type="Google" id="ProtNLM"/>
    </source>
</evidence>
<organism evidence="9 10">
    <name type="scientific">Fodinibius salipaludis</name>
    <dbReference type="NCBI Taxonomy" id="2032627"/>
    <lineage>
        <taxon>Bacteria</taxon>
        <taxon>Pseudomonadati</taxon>
        <taxon>Balneolota</taxon>
        <taxon>Balneolia</taxon>
        <taxon>Balneolales</taxon>
        <taxon>Balneolaceae</taxon>
        <taxon>Fodinibius</taxon>
    </lineage>
</organism>
<dbReference type="GO" id="GO:1990281">
    <property type="term" value="C:efflux pump complex"/>
    <property type="evidence" value="ECO:0007669"/>
    <property type="project" value="TreeGrafter"/>
</dbReference>
<dbReference type="Proteomes" id="UP000218831">
    <property type="component" value="Unassembled WGS sequence"/>
</dbReference>
<comment type="caution">
    <text evidence="9">The sequence shown here is derived from an EMBL/GenBank/DDBJ whole genome shotgun (WGS) entry which is preliminary data.</text>
</comment>
<evidence type="ECO:0000256" key="3">
    <source>
        <dbReference type="ARBA" id="ARBA00022448"/>
    </source>
</evidence>
<keyword evidence="10" id="KW-1185">Reference proteome</keyword>
<dbReference type="SUPFAM" id="SSF56954">
    <property type="entry name" value="Outer membrane efflux proteins (OEP)"/>
    <property type="match status" value="1"/>
</dbReference>
<dbReference type="EMBL" id="NSKE01000008">
    <property type="protein sequence ID" value="PAU93412.1"/>
    <property type="molecule type" value="Genomic_DNA"/>
</dbReference>
<dbReference type="PANTHER" id="PTHR30026:SF20">
    <property type="entry name" value="OUTER MEMBRANE PROTEIN TOLC"/>
    <property type="match status" value="1"/>
</dbReference>
<dbReference type="PANTHER" id="PTHR30026">
    <property type="entry name" value="OUTER MEMBRANE PROTEIN TOLC"/>
    <property type="match status" value="1"/>
</dbReference>
<evidence type="ECO:0000256" key="4">
    <source>
        <dbReference type="ARBA" id="ARBA00022452"/>
    </source>
</evidence>
<feature type="coiled-coil region" evidence="8">
    <location>
        <begin position="336"/>
        <end position="363"/>
    </location>
</feature>
<evidence type="ECO:0000256" key="2">
    <source>
        <dbReference type="ARBA" id="ARBA00007613"/>
    </source>
</evidence>
<evidence type="ECO:0000256" key="8">
    <source>
        <dbReference type="SAM" id="Coils"/>
    </source>
</evidence>
<keyword evidence="3" id="KW-0813">Transport</keyword>
<sequence length="426" mass="48736">MLTALLFSIITLVGVQPTPTDTLSLEDIQTQIEENYPLAQKIDLQNQITELNKKIASTAAYPQLNFGAIATYQSEVTEFPFPSGGSFTAAQLSKDQYKATVEASQTIYNSGAVGIREELEEARGQRQNKATEVELHQFKEQVNQVFFGILLAQEQLHVISKLMKNLRAQIKEVSSKVEHGVLLPSQKYTLEAELINARQDSAEIRSNISSGYQMLSNLIGEEINPHTKLQMPEVNLPSDEKMPRQRSEFELFESNREVLSYQKKLAQTEKWPTLSAFGSAAYGRPGYNVFEDEFHAFYMVGLRLQWNFWNAQNAVKKKQTYKLQQKTITEEERAFERQLKASLSKIREQVELFEEKVKQDEQIIELREKVVDEKASQMKNGSVTATEYITELNKVTQAWLSKMIHRTKLAQTKIDYQTALGITEYR</sequence>
<dbReference type="GO" id="GO:0009279">
    <property type="term" value="C:cell outer membrane"/>
    <property type="evidence" value="ECO:0007669"/>
    <property type="project" value="UniProtKB-SubCell"/>
</dbReference>
<dbReference type="OrthoDB" id="976750at2"/>
<evidence type="ECO:0000256" key="6">
    <source>
        <dbReference type="ARBA" id="ARBA00023136"/>
    </source>
</evidence>
<comment type="similarity">
    <text evidence="2">Belongs to the outer membrane factor (OMF) (TC 1.B.17) family.</text>
</comment>
<evidence type="ECO:0000256" key="5">
    <source>
        <dbReference type="ARBA" id="ARBA00022692"/>
    </source>
</evidence>
<dbReference type="GO" id="GO:0015562">
    <property type="term" value="F:efflux transmembrane transporter activity"/>
    <property type="evidence" value="ECO:0007669"/>
    <property type="project" value="InterPro"/>
</dbReference>
<dbReference type="Pfam" id="PF02321">
    <property type="entry name" value="OEP"/>
    <property type="match status" value="1"/>
</dbReference>
<evidence type="ECO:0000256" key="1">
    <source>
        <dbReference type="ARBA" id="ARBA00004442"/>
    </source>
</evidence>
<protein>
    <recommendedName>
        <fullName evidence="11">Transporter</fullName>
    </recommendedName>
</protein>
<evidence type="ECO:0000313" key="10">
    <source>
        <dbReference type="Proteomes" id="UP000218831"/>
    </source>
</evidence>
<gene>
    <name evidence="9" type="ORF">CK503_11805</name>
</gene>
<dbReference type="InterPro" id="IPR051906">
    <property type="entry name" value="TolC-like"/>
</dbReference>
<evidence type="ECO:0000256" key="7">
    <source>
        <dbReference type="ARBA" id="ARBA00023237"/>
    </source>
</evidence>
<keyword evidence="4" id="KW-1134">Transmembrane beta strand</keyword>
<proteinExistence type="inferred from homology"/>
<comment type="subcellular location">
    <subcellularLocation>
        <location evidence="1">Cell outer membrane</location>
    </subcellularLocation>
</comment>
<keyword evidence="8" id="KW-0175">Coiled coil</keyword>
<dbReference type="RefSeq" id="WP_095607024.1">
    <property type="nucleotide sequence ID" value="NZ_NSKE01000008.1"/>
</dbReference>
<keyword evidence="7" id="KW-0998">Cell outer membrane</keyword>
<reference evidence="9 10" key="1">
    <citation type="submission" date="2017-08" db="EMBL/GenBank/DDBJ databases">
        <title>Aliifodinibius alkalisoli sp. nov., isolated from saline alkaline soil.</title>
        <authorList>
            <person name="Liu D."/>
            <person name="Zhang G."/>
        </authorList>
    </citation>
    <scope>NUCLEOTIDE SEQUENCE [LARGE SCALE GENOMIC DNA]</scope>
    <source>
        <strain evidence="9 10">WN023</strain>
    </source>
</reference>
<keyword evidence="5" id="KW-0812">Transmembrane</keyword>
<dbReference type="GO" id="GO:0015288">
    <property type="term" value="F:porin activity"/>
    <property type="evidence" value="ECO:0007669"/>
    <property type="project" value="TreeGrafter"/>
</dbReference>
<dbReference type="InterPro" id="IPR003423">
    <property type="entry name" value="OMP_efflux"/>
</dbReference>